<reference evidence="2" key="1">
    <citation type="journal article" date="2019" name="Int. J. Syst. Evol. Microbiol.">
        <title>The Global Catalogue of Microorganisms (GCM) 10K type strain sequencing project: providing services to taxonomists for standard genome sequencing and annotation.</title>
        <authorList>
            <consortium name="The Broad Institute Genomics Platform"/>
            <consortium name="The Broad Institute Genome Sequencing Center for Infectious Disease"/>
            <person name="Wu L."/>
            <person name="Ma J."/>
        </authorList>
    </citation>
    <scope>NUCLEOTIDE SEQUENCE [LARGE SCALE GENOMIC DNA]</scope>
    <source>
        <strain evidence="2">KCTC 15012</strain>
    </source>
</reference>
<dbReference type="PANTHER" id="PTHR35370:SF1">
    <property type="entry name" value="TYPE VI SECRETION SYSTEM COMPONENT TSSF1"/>
    <property type="match status" value="1"/>
</dbReference>
<evidence type="ECO:0000313" key="2">
    <source>
        <dbReference type="Proteomes" id="UP001597296"/>
    </source>
</evidence>
<evidence type="ECO:0000313" key="1">
    <source>
        <dbReference type="EMBL" id="MFD2233140.1"/>
    </source>
</evidence>
<sequence>MSLDPFDPLFRAYVNELACLRGAGADFARSHPKLARRLELARDGAADPQIERLIESFAFLAARIQREIEADFPLIPAALLGTLYPHLTAPVPSMAIARFDTDPAHSRATMGIAVPRATPLYASAEDGLTCRFRTSAPVTLWPVEVAGLDLLSPFALTAVAGEAERLGAAALLRLRLTCQGNRDFAEFTPNRLRLFLDADPTTAETLYELLGHRVGGVLVLPDGAERARRSRIRVEPVGFGPDEALLPHPDTAHQGYRLLQEYFLFPEKFLFVDLVDLPPLGPGRVVDLVFLLTRRPPGGLILRPDTLRLGCTPIINLFPRTSEPIRLDHTQVEYRLMPDIRWERATEIHSILKVSDTAAANAPDRAVLPFFSTGHPSTRGERDCYWIARRQPTGRPDLPGSEMLLSFKDLGLDPALPSSPVLFAHTLCTNRGAAEQIAPGTALTMERAAPVAAIVCHTRPTAQLAAPEDGETLWQLVSHLSLNHLSLAGGADSLEGLKEILRLYGGRQAGHGQQLIDALTALATRRVVRRIGADAWRGFCRGTEVTLTVDDRTLGSALYLFTGVLSHFLGLYCGVNLFTELRVTTPRQEGAWITWPPRTGEAIVL</sequence>
<keyword evidence="2" id="KW-1185">Reference proteome</keyword>
<protein>
    <submittedName>
        <fullName evidence="1">Type VI secretion system baseplate subunit TssF</fullName>
    </submittedName>
</protein>
<dbReference type="PIRSF" id="PIRSF028304">
    <property type="entry name" value="UCP028304"/>
    <property type="match status" value="1"/>
</dbReference>
<dbReference type="EMBL" id="JBHUIY010000006">
    <property type="protein sequence ID" value="MFD2233140.1"/>
    <property type="molecule type" value="Genomic_DNA"/>
</dbReference>
<comment type="caution">
    <text evidence="1">The sequence shown here is derived from an EMBL/GenBank/DDBJ whole genome shotgun (WGS) entry which is preliminary data.</text>
</comment>
<dbReference type="Pfam" id="PF05947">
    <property type="entry name" value="T6SS_TssF"/>
    <property type="match status" value="1"/>
</dbReference>
<dbReference type="InterPro" id="IPR010272">
    <property type="entry name" value="T6SS_TssF"/>
</dbReference>
<name>A0ABW5CAN5_9PROT</name>
<gene>
    <name evidence="1" type="primary">tssF</name>
    <name evidence="1" type="ORF">ACFSNB_04920</name>
</gene>
<dbReference type="NCBIfam" id="TIGR03359">
    <property type="entry name" value="VI_chp_6"/>
    <property type="match status" value="1"/>
</dbReference>
<dbReference type="PANTHER" id="PTHR35370">
    <property type="entry name" value="CYTOPLASMIC PROTEIN-RELATED-RELATED"/>
    <property type="match status" value="1"/>
</dbReference>
<proteinExistence type="predicted"/>
<organism evidence="1 2">
    <name type="scientific">Phaeospirillum tilakii</name>
    <dbReference type="NCBI Taxonomy" id="741673"/>
    <lineage>
        <taxon>Bacteria</taxon>
        <taxon>Pseudomonadati</taxon>
        <taxon>Pseudomonadota</taxon>
        <taxon>Alphaproteobacteria</taxon>
        <taxon>Rhodospirillales</taxon>
        <taxon>Rhodospirillaceae</taxon>
        <taxon>Phaeospirillum</taxon>
    </lineage>
</organism>
<dbReference type="Proteomes" id="UP001597296">
    <property type="component" value="Unassembled WGS sequence"/>
</dbReference>
<dbReference type="RefSeq" id="WP_377314921.1">
    <property type="nucleotide sequence ID" value="NZ_JBHUIY010000006.1"/>
</dbReference>
<accession>A0ABW5CAN5</accession>